<feature type="region of interest" description="Disordered" evidence="1">
    <location>
        <begin position="1"/>
        <end position="25"/>
    </location>
</feature>
<organism evidence="2">
    <name type="scientific">marine metagenome</name>
    <dbReference type="NCBI Taxonomy" id="408172"/>
    <lineage>
        <taxon>unclassified sequences</taxon>
        <taxon>metagenomes</taxon>
        <taxon>ecological metagenomes</taxon>
    </lineage>
</organism>
<name>A0A382CQG7_9ZZZZ</name>
<evidence type="ECO:0000256" key="1">
    <source>
        <dbReference type="SAM" id="MobiDB-lite"/>
    </source>
</evidence>
<accession>A0A382CQG7</accession>
<dbReference type="AlphaFoldDB" id="A0A382CQG7"/>
<sequence>MVLPSTGLPGRTVESAPETLDHRDE</sequence>
<gene>
    <name evidence="2" type="ORF">METZ01_LOCUS180926</name>
</gene>
<evidence type="ECO:0000313" key="2">
    <source>
        <dbReference type="EMBL" id="SVB28072.1"/>
    </source>
</evidence>
<proteinExistence type="predicted"/>
<feature type="non-terminal residue" evidence="2">
    <location>
        <position position="25"/>
    </location>
</feature>
<protein>
    <submittedName>
        <fullName evidence="2">Uncharacterized protein</fullName>
    </submittedName>
</protein>
<reference evidence="2" key="1">
    <citation type="submission" date="2018-05" db="EMBL/GenBank/DDBJ databases">
        <authorList>
            <person name="Lanie J.A."/>
            <person name="Ng W.-L."/>
            <person name="Kazmierczak K.M."/>
            <person name="Andrzejewski T.M."/>
            <person name="Davidsen T.M."/>
            <person name="Wayne K.J."/>
            <person name="Tettelin H."/>
            <person name="Glass J.I."/>
            <person name="Rusch D."/>
            <person name="Podicherti R."/>
            <person name="Tsui H.-C.T."/>
            <person name="Winkler M.E."/>
        </authorList>
    </citation>
    <scope>NUCLEOTIDE SEQUENCE</scope>
</reference>
<dbReference type="EMBL" id="UINC01035529">
    <property type="protein sequence ID" value="SVB28072.1"/>
    <property type="molecule type" value="Genomic_DNA"/>
</dbReference>